<reference evidence="2 3" key="2">
    <citation type="journal article" date="2010" name="Stand. Genomic Sci.">
        <title>Complete genome sequence of Xylanimonas cellulosilytica type strain (XIL07).</title>
        <authorList>
            <person name="Foster B."/>
            <person name="Pukall R."/>
            <person name="Abt B."/>
            <person name="Nolan M."/>
            <person name="Glavina Del Rio T."/>
            <person name="Chen F."/>
            <person name="Lucas S."/>
            <person name="Tice H."/>
            <person name="Pitluck S."/>
            <person name="Cheng J.-F."/>
            <person name="Chertkov O."/>
            <person name="Brettin T."/>
            <person name="Han C."/>
            <person name="Detter J.C."/>
            <person name="Bruce D."/>
            <person name="Goodwin L."/>
            <person name="Ivanova N."/>
            <person name="Mavromatis K."/>
            <person name="Pati A."/>
            <person name="Mikhailova N."/>
            <person name="Chen A."/>
            <person name="Palaniappan K."/>
            <person name="Land M."/>
            <person name="Hauser L."/>
            <person name="Chang Y.-J."/>
            <person name="Jeffries C.D."/>
            <person name="Chain P."/>
            <person name="Rohde M."/>
            <person name="Goeker M."/>
            <person name="Bristow J."/>
            <person name="Eisen J.A."/>
            <person name="Markowitz V."/>
            <person name="Hugenholtz P."/>
            <person name="Kyrpides N.C."/>
            <person name="Klenk H.-P."/>
            <person name="Lapidus A."/>
        </authorList>
    </citation>
    <scope>NUCLEOTIDE SEQUENCE [LARGE SCALE GENOMIC DNA]</scope>
    <source>
        <strain evidence="3">DSM 15894 / CECT 5975 / LMG 20990 / XIL07</strain>
    </source>
</reference>
<dbReference type="EMBL" id="CP001821">
    <property type="protein sequence ID" value="ACZ30407.1"/>
    <property type="molecule type" value="Genomic_DNA"/>
</dbReference>
<dbReference type="OrthoDB" id="5196645at2"/>
<dbReference type="eggNOG" id="COG3513">
    <property type="taxonomic scope" value="Bacteria"/>
</dbReference>
<dbReference type="PANTHER" id="PTHR24094:SF15">
    <property type="entry name" value="AMP-DEPENDENT SYNTHETASE_LIGASE DOMAIN-CONTAINING PROTEIN-RELATED"/>
    <property type="match status" value="1"/>
</dbReference>
<dbReference type="HOGENOM" id="CLU_043034_1_0_11"/>
<dbReference type="PANTHER" id="PTHR24094">
    <property type="entry name" value="SECRETED PROTEIN"/>
    <property type="match status" value="1"/>
</dbReference>
<reference evidence="3" key="1">
    <citation type="submission" date="2009-11" db="EMBL/GenBank/DDBJ databases">
        <title>The complete chromosome of Xylanimonas cellulosilytica DSM 15894.</title>
        <authorList>
            <consortium name="US DOE Joint Genome Institute (JGI-PGF)"/>
            <person name="Lucas S."/>
            <person name="Copeland A."/>
            <person name="Lapidus A."/>
            <person name="Glavina del Rio T."/>
            <person name="Dalin E."/>
            <person name="Tice H."/>
            <person name="Bruce D."/>
            <person name="Goodwin L."/>
            <person name="Pitluck S."/>
            <person name="Kyrpides N."/>
            <person name="Mavromatis K."/>
            <person name="Ivanova N."/>
            <person name="Mikhailova N."/>
            <person name="Foster B."/>
            <person name="Clum A."/>
            <person name="Brettin T."/>
            <person name="Detter J.C."/>
            <person name="Han C."/>
            <person name="Larimer F."/>
            <person name="Land M."/>
            <person name="Hauser L."/>
            <person name="Markowitz V."/>
            <person name="Cheng J.F."/>
            <person name="Hugenholtz P."/>
            <person name="Woyke T."/>
            <person name="Wu D."/>
            <person name="Gehrich-Schroeter G."/>
            <person name="Schneider S."/>
            <person name="Pukall S.R."/>
            <person name="Klenk H.P."/>
            <person name="Eisen J.A."/>
        </authorList>
    </citation>
    <scope>NUCLEOTIDE SEQUENCE [LARGE SCALE GENOMIC DNA]</scope>
    <source>
        <strain evidence="3">DSM 15894 / CECT 5975 / LMG 20990 / XIL07</strain>
    </source>
</reference>
<dbReference type="Pfam" id="PF07510">
    <property type="entry name" value="GmrSD_C"/>
    <property type="match status" value="1"/>
</dbReference>
<feature type="domain" description="GmrSD restriction endonucleases C-terminal" evidence="1">
    <location>
        <begin position="56"/>
        <end position="185"/>
    </location>
</feature>
<protein>
    <recommendedName>
        <fullName evidence="1">GmrSD restriction endonucleases C-terminal domain-containing protein</fullName>
    </recommendedName>
</protein>
<keyword evidence="3" id="KW-1185">Reference proteome</keyword>
<dbReference type="InterPro" id="IPR011089">
    <property type="entry name" value="GmrSD_C"/>
</dbReference>
<gene>
    <name evidence="2" type="ordered locus">Xcel_1376</name>
</gene>
<accession>D1BRF2</accession>
<evidence type="ECO:0000259" key="1">
    <source>
        <dbReference type="Pfam" id="PF07510"/>
    </source>
</evidence>
<dbReference type="KEGG" id="xce:Xcel_1376"/>
<evidence type="ECO:0000313" key="3">
    <source>
        <dbReference type="Proteomes" id="UP000002255"/>
    </source>
</evidence>
<dbReference type="STRING" id="446471.Xcel_1376"/>
<evidence type="ECO:0000313" key="2">
    <source>
        <dbReference type="EMBL" id="ACZ30407.1"/>
    </source>
</evidence>
<proteinExistence type="predicted"/>
<dbReference type="AlphaFoldDB" id="D1BRF2"/>
<sequence length="208" mass="22358">MPSPAVDPPTAPNAPAPGSALEAALVLPVRNEDPWNDYDRGLFGDAWTDVDHNGCDQRNDILARDLVDVVFRAGTNGCVVHSGTLADPYSGQTFGFLRGPDTSVLVQIDHVVAIANAWRTGAQHWTTEQRVAFANDPLNLLAVDGELNQAKSAGDASEWLPPNPAFHCEYAARQTAVKTRHGLWFSTPERDVVVGILEGCPGQRLPVG</sequence>
<dbReference type="Proteomes" id="UP000002255">
    <property type="component" value="Chromosome"/>
</dbReference>
<name>D1BRF2_XYLCX</name>
<organism evidence="2 3">
    <name type="scientific">Xylanimonas cellulosilytica (strain DSM 15894 / JCM 12276 / CECT 5975 / KCTC 9989 / LMG 20990 / NBRC 107835 / XIL07)</name>
    <dbReference type="NCBI Taxonomy" id="446471"/>
    <lineage>
        <taxon>Bacteria</taxon>
        <taxon>Bacillati</taxon>
        <taxon>Actinomycetota</taxon>
        <taxon>Actinomycetes</taxon>
        <taxon>Micrococcales</taxon>
        <taxon>Promicromonosporaceae</taxon>
        <taxon>Xylanimonas</taxon>
    </lineage>
</organism>